<evidence type="ECO:0000313" key="3">
    <source>
        <dbReference type="Proteomes" id="UP000199533"/>
    </source>
</evidence>
<sequence>MKNATPNPKRPPTTEYAYRKNSGMKNIDYKNYHAPDRQLTPASWFVITAFMAGVSLVSWIDNTERSRVKQSIIDCDQRIQQLERIIQNQVTGHENS</sequence>
<gene>
    <name evidence="2" type="ORF">SAMN05216302_101468</name>
</gene>
<keyword evidence="1" id="KW-0472">Membrane</keyword>
<keyword evidence="1" id="KW-1133">Transmembrane helix</keyword>
<dbReference type="RefSeq" id="WP_090699757.1">
    <property type="nucleotide sequence ID" value="NZ_FOSP01000014.1"/>
</dbReference>
<dbReference type="EMBL" id="FOSP01000014">
    <property type="protein sequence ID" value="SFK75348.1"/>
    <property type="molecule type" value="Genomic_DNA"/>
</dbReference>
<accession>A0A1I4C2R2</accession>
<dbReference type="AlphaFoldDB" id="A0A1I4C2R2"/>
<proteinExistence type="predicted"/>
<organism evidence="2 3">
    <name type="scientific">Nitrosomonas aestuarii</name>
    <dbReference type="NCBI Taxonomy" id="52441"/>
    <lineage>
        <taxon>Bacteria</taxon>
        <taxon>Pseudomonadati</taxon>
        <taxon>Pseudomonadota</taxon>
        <taxon>Betaproteobacteria</taxon>
        <taxon>Nitrosomonadales</taxon>
        <taxon>Nitrosomonadaceae</taxon>
        <taxon>Nitrosomonas</taxon>
    </lineage>
</organism>
<evidence type="ECO:0000256" key="1">
    <source>
        <dbReference type="SAM" id="Phobius"/>
    </source>
</evidence>
<keyword evidence="1" id="KW-0812">Transmembrane</keyword>
<protein>
    <submittedName>
        <fullName evidence="2">Uncharacterized protein</fullName>
    </submittedName>
</protein>
<reference evidence="3" key="1">
    <citation type="submission" date="2016-10" db="EMBL/GenBank/DDBJ databases">
        <authorList>
            <person name="Varghese N."/>
            <person name="Submissions S."/>
        </authorList>
    </citation>
    <scope>NUCLEOTIDE SEQUENCE [LARGE SCALE GENOMIC DNA]</scope>
    <source>
        <strain evidence="3">Nm69</strain>
    </source>
</reference>
<dbReference type="Proteomes" id="UP000199533">
    <property type="component" value="Unassembled WGS sequence"/>
</dbReference>
<dbReference type="STRING" id="52441.SAMN05216302_101468"/>
<keyword evidence="3" id="KW-1185">Reference proteome</keyword>
<evidence type="ECO:0000313" key="2">
    <source>
        <dbReference type="EMBL" id="SFK75348.1"/>
    </source>
</evidence>
<feature type="transmembrane region" description="Helical" evidence="1">
    <location>
        <begin position="42"/>
        <end position="60"/>
    </location>
</feature>
<name>A0A1I4C2R2_9PROT</name>